<dbReference type="InterPro" id="IPR036390">
    <property type="entry name" value="WH_DNA-bd_sf"/>
</dbReference>
<evidence type="ECO:0000259" key="1">
    <source>
        <dbReference type="Pfam" id="PF03551"/>
    </source>
</evidence>
<dbReference type="AlphaFoldDB" id="A0A4R5KCW5"/>
<dbReference type="PANTHER" id="PTHR43252">
    <property type="entry name" value="TRANSCRIPTIONAL REGULATOR YQJI"/>
    <property type="match status" value="1"/>
</dbReference>
<dbReference type="OrthoDB" id="9783723at2"/>
<dbReference type="SUPFAM" id="SSF46785">
    <property type="entry name" value="Winged helix' DNA-binding domain"/>
    <property type="match status" value="1"/>
</dbReference>
<dbReference type="Proteomes" id="UP000295636">
    <property type="component" value="Unassembled WGS sequence"/>
</dbReference>
<dbReference type="EMBL" id="SMRT01000021">
    <property type="protein sequence ID" value="TDF92338.1"/>
    <property type="molecule type" value="Genomic_DNA"/>
</dbReference>
<accession>A0A4R5KCW5</accession>
<dbReference type="InterPro" id="IPR005149">
    <property type="entry name" value="Tscrpt_reg_PadR_N"/>
</dbReference>
<dbReference type="InterPro" id="IPR036388">
    <property type="entry name" value="WH-like_DNA-bd_sf"/>
</dbReference>
<gene>
    <name evidence="3" type="ORF">E1757_30170</name>
</gene>
<dbReference type="Pfam" id="PF03551">
    <property type="entry name" value="PadR"/>
    <property type="match status" value="1"/>
</dbReference>
<evidence type="ECO:0000259" key="2">
    <source>
        <dbReference type="Pfam" id="PF10400"/>
    </source>
</evidence>
<dbReference type="Gene3D" id="6.10.140.190">
    <property type="match status" value="1"/>
</dbReference>
<proteinExistence type="predicted"/>
<feature type="domain" description="Transcription regulator PadR C-terminal" evidence="2">
    <location>
        <begin position="93"/>
        <end position="175"/>
    </location>
</feature>
<dbReference type="Gene3D" id="1.10.10.10">
    <property type="entry name" value="Winged helix-like DNA-binding domain superfamily/Winged helix DNA-binding domain"/>
    <property type="match status" value="1"/>
</dbReference>
<sequence>MSLRYALLGLLAKRASTGYELHQQFKEKLVYFWNVHHSQIYRDLGKMESEQLVSSEVVHQTAHPDKKIYTLTSKGTVELIGWVLRQPSSSAIIKDEFLVRVNAFPIIAEDEAIRLLSEMKQREQRVLEKELQWRNEHFRTDELPDMSRISEYLTSEFGVIYTRGYIQWCEWALSVFHAIKRQKAAPDSHE</sequence>
<reference evidence="3 4" key="1">
    <citation type="submission" date="2019-03" db="EMBL/GenBank/DDBJ databases">
        <title>This is whole genome sequence of Paenibacillus sp MS74 strain.</title>
        <authorList>
            <person name="Trinh H.N."/>
        </authorList>
    </citation>
    <scope>NUCLEOTIDE SEQUENCE [LARGE SCALE GENOMIC DNA]</scope>
    <source>
        <strain evidence="3 4">MS74</strain>
    </source>
</reference>
<dbReference type="Pfam" id="PF10400">
    <property type="entry name" value="Vir_act_alpha_C"/>
    <property type="match status" value="1"/>
</dbReference>
<protein>
    <submittedName>
        <fullName evidence="3">PadR family transcriptional regulator</fullName>
    </submittedName>
</protein>
<evidence type="ECO:0000313" key="3">
    <source>
        <dbReference type="EMBL" id="TDF92338.1"/>
    </source>
</evidence>
<keyword evidence="4" id="KW-1185">Reference proteome</keyword>
<dbReference type="InterPro" id="IPR018309">
    <property type="entry name" value="Tscrpt_reg_PadR_C"/>
</dbReference>
<evidence type="ECO:0000313" key="4">
    <source>
        <dbReference type="Proteomes" id="UP000295636"/>
    </source>
</evidence>
<dbReference type="RefSeq" id="WP_133235288.1">
    <property type="nucleotide sequence ID" value="NZ_SMRT01000021.1"/>
</dbReference>
<dbReference type="PANTHER" id="PTHR43252:SF4">
    <property type="entry name" value="TRANSCRIPTIONAL REGULATORY PROTEIN"/>
    <property type="match status" value="1"/>
</dbReference>
<organism evidence="3 4">
    <name type="scientific">Paenibacillus piri</name>
    <dbReference type="NCBI Taxonomy" id="2547395"/>
    <lineage>
        <taxon>Bacteria</taxon>
        <taxon>Bacillati</taxon>
        <taxon>Bacillota</taxon>
        <taxon>Bacilli</taxon>
        <taxon>Bacillales</taxon>
        <taxon>Paenibacillaceae</taxon>
        <taxon>Paenibacillus</taxon>
    </lineage>
</organism>
<name>A0A4R5KCW5_9BACL</name>
<comment type="caution">
    <text evidence="3">The sequence shown here is derived from an EMBL/GenBank/DDBJ whole genome shotgun (WGS) entry which is preliminary data.</text>
</comment>
<feature type="domain" description="Transcription regulator PadR N-terminal" evidence="1">
    <location>
        <begin position="7"/>
        <end position="79"/>
    </location>
</feature>